<evidence type="ECO:0000256" key="1">
    <source>
        <dbReference type="SAM" id="Phobius"/>
    </source>
</evidence>
<feature type="transmembrane region" description="Helical" evidence="1">
    <location>
        <begin position="45"/>
        <end position="66"/>
    </location>
</feature>
<dbReference type="EMBL" id="CP033893">
    <property type="protein sequence ID" value="QDL32197.1"/>
    <property type="molecule type" value="Genomic_DNA"/>
</dbReference>
<keyword evidence="1" id="KW-0812">Transmembrane</keyword>
<organism evidence="2 3">
    <name type="scientific">Serratia liquefaciens</name>
    <dbReference type="NCBI Taxonomy" id="614"/>
    <lineage>
        <taxon>Bacteria</taxon>
        <taxon>Pseudomonadati</taxon>
        <taxon>Pseudomonadota</taxon>
        <taxon>Gammaproteobacteria</taxon>
        <taxon>Enterobacterales</taxon>
        <taxon>Yersiniaceae</taxon>
        <taxon>Serratia</taxon>
    </lineage>
</organism>
<keyword evidence="1" id="KW-1133">Transmembrane helix</keyword>
<gene>
    <name evidence="2" type="ORF">EGO53_10505</name>
</gene>
<dbReference type="Proteomes" id="UP000317572">
    <property type="component" value="Chromosome"/>
</dbReference>
<evidence type="ECO:0000313" key="2">
    <source>
        <dbReference type="EMBL" id="QDL32197.1"/>
    </source>
</evidence>
<keyword evidence="1" id="KW-0472">Membrane</keyword>
<reference evidence="2 3" key="1">
    <citation type="submission" date="2018-11" db="EMBL/GenBank/DDBJ databases">
        <title>The first complete genome of Serratia liquefaciens isolated from metalophyte plant revel distinctness adaptive mechanisms in an extreme habitat.</title>
        <authorList>
            <person name="Caneschi W.L."/>
            <person name="Sanchez A.B."/>
            <person name="Felestrino E.B."/>
            <person name="Assis R.A.B."/>
            <person name="Lemes C.G.C."/>
            <person name="Cordeiro I.F."/>
            <person name="Fonseca N.P."/>
            <person name="Villa M."/>
            <person name="Vieira I.T."/>
            <person name="Moraes L.A."/>
            <person name="Kamino L.H.Y."/>
            <person name="do Carmo F."/>
            <person name="Garcia C.M."/>
            <person name="Almeida N.F."/>
            <person name="Silva R.S."/>
            <person name="Ferro J.A."/>
            <person name="Ferro M.I.T."/>
            <person name="Varani A.M."/>
            <person name="Ferreira R.M."/>
            <person name="dos Santos V.L."/>
            <person name="Silva U.C."/>
            <person name="Setubal J.C."/>
            <person name="Moreira L.M."/>
        </authorList>
    </citation>
    <scope>NUCLEOTIDE SEQUENCE [LARGE SCALE GENOMIC DNA]</scope>
    <source>
        <strain evidence="2 3">FG3</strain>
    </source>
</reference>
<evidence type="ECO:0000313" key="3">
    <source>
        <dbReference type="Proteomes" id="UP000317572"/>
    </source>
</evidence>
<accession>A0A515CVM7</accession>
<dbReference type="AlphaFoldDB" id="A0A515CVM7"/>
<sequence length="78" mass="9235">MKTFLSAFIMVALSVGLSRNLLFIVGLSQYSGIFRFNIPCEMAKWMIYFLVLLGTMTFMRLIYISARKFVRKWKRRGR</sequence>
<name>A0A515CVM7_SERLI</name>
<proteinExistence type="predicted"/>
<protein>
    <submittedName>
        <fullName evidence="2">Uncharacterized protein</fullName>
    </submittedName>
</protein>